<protein>
    <submittedName>
        <fullName evidence="1">Uncharacterized protein</fullName>
    </submittedName>
</protein>
<dbReference type="EMBL" id="BMAO01010433">
    <property type="protein sequence ID" value="GFQ67161.1"/>
    <property type="molecule type" value="Genomic_DNA"/>
</dbReference>
<sequence length="91" mass="10435">MRPRRSVFSPQWEVWPGFSCGVRFRLRTSGATNQHRYQVVGICGSSRNGQVVSLMQKEQCSISNLSAVKKKCNALMQFKSSLKRFIRKEIP</sequence>
<evidence type="ECO:0000313" key="1">
    <source>
        <dbReference type="EMBL" id="GFQ67161.1"/>
    </source>
</evidence>
<keyword evidence="2" id="KW-1185">Reference proteome</keyword>
<dbReference type="Proteomes" id="UP000887116">
    <property type="component" value="Unassembled WGS sequence"/>
</dbReference>
<proteinExistence type="predicted"/>
<name>A0A8X6K9P1_TRICU</name>
<comment type="caution">
    <text evidence="1">The sequence shown here is derived from an EMBL/GenBank/DDBJ whole genome shotgun (WGS) entry which is preliminary data.</text>
</comment>
<organism evidence="1 2">
    <name type="scientific">Trichonephila clavata</name>
    <name type="common">Joro spider</name>
    <name type="synonym">Nephila clavata</name>
    <dbReference type="NCBI Taxonomy" id="2740835"/>
    <lineage>
        <taxon>Eukaryota</taxon>
        <taxon>Metazoa</taxon>
        <taxon>Ecdysozoa</taxon>
        <taxon>Arthropoda</taxon>
        <taxon>Chelicerata</taxon>
        <taxon>Arachnida</taxon>
        <taxon>Araneae</taxon>
        <taxon>Araneomorphae</taxon>
        <taxon>Entelegynae</taxon>
        <taxon>Araneoidea</taxon>
        <taxon>Nephilidae</taxon>
        <taxon>Trichonephila</taxon>
    </lineage>
</organism>
<reference evidence="1" key="1">
    <citation type="submission" date="2020-07" db="EMBL/GenBank/DDBJ databases">
        <title>Multicomponent nature underlies the extraordinary mechanical properties of spider dragline silk.</title>
        <authorList>
            <person name="Kono N."/>
            <person name="Nakamura H."/>
            <person name="Mori M."/>
            <person name="Yoshida Y."/>
            <person name="Ohtoshi R."/>
            <person name="Malay A.D."/>
            <person name="Moran D.A.P."/>
            <person name="Tomita M."/>
            <person name="Numata K."/>
            <person name="Arakawa K."/>
        </authorList>
    </citation>
    <scope>NUCLEOTIDE SEQUENCE</scope>
</reference>
<dbReference type="AlphaFoldDB" id="A0A8X6K9P1"/>
<evidence type="ECO:0000313" key="2">
    <source>
        <dbReference type="Proteomes" id="UP000887116"/>
    </source>
</evidence>
<gene>
    <name evidence="1" type="ORF">TNCT_185241</name>
</gene>
<accession>A0A8X6K9P1</accession>